<protein>
    <recommendedName>
        <fullName evidence="3">Lipoprotein</fullName>
    </recommendedName>
</protein>
<organism evidence="1 2">
    <name type="scientific">Flavobacterium restrictum</name>
    <dbReference type="NCBI Taxonomy" id="2594428"/>
    <lineage>
        <taxon>Bacteria</taxon>
        <taxon>Pseudomonadati</taxon>
        <taxon>Bacteroidota</taxon>
        <taxon>Flavobacteriia</taxon>
        <taxon>Flavobacteriales</taxon>
        <taxon>Flavobacteriaceae</taxon>
        <taxon>Flavobacterium</taxon>
    </lineage>
</organism>
<reference evidence="1 2" key="1">
    <citation type="submission" date="2019-07" db="EMBL/GenBank/DDBJ databases">
        <title>Novel species of Flavobacterium.</title>
        <authorList>
            <person name="Liu Q."/>
            <person name="Xin Y.-H."/>
        </authorList>
    </citation>
    <scope>NUCLEOTIDE SEQUENCE [LARGE SCALE GENOMIC DNA]</scope>
    <source>
        <strain evidence="1 2">LB1R34</strain>
    </source>
</reference>
<evidence type="ECO:0000313" key="1">
    <source>
        <dbReference type="EMBL" id="TRX37588.1"/>
    </source>
</evidence>
<gene>
    <name evidence="1" type="ORF">FNW21_12450</name>
</gene>
<evidence type="ECO:0008006" key="3">
    <source>
        <dbReference type="Google" id="ProtNLM"/>
    </source>
</evidence>
<dbReference type="EMBL" id="VJZT01000013">
    <property type="protein sequence ID" value="TRX37588.1"/>
    <property type="molecule type" value="Genomic_DNA"/>
</dbReference>
<proteinExistence type="predicted"/>
<name>A0A553DXR6_9FLAO</name>
<sequence>MKKYLLILAAFVFISCKKHRAEPFGLNFYFENPQPINDAELCKIPNKFQGLYKSPDNVFININENSILFENYYTFRLHKNTLDSLKQEFDFSNGKYISKINHSIYVIKIIGDSVELSNKDVDTFFVFSNTQKAKRFNGQLVLNFKDSIYWKVKSICLEKNILKIKYIYSDEDLKKMDSLTKIKSTRIDSSSFIIRPSRNEFKQILNLKNLVEDSEYKKQTK</sequence>
<accession>A0A553DXR6</accession>
<dbReference type="RefSeq" id="WP_144257080.1">
    <property type="nucleotide sequence ID" value="NZ_VJZT01000013.1"/>
</dbReference>
<dbReference type="OrthoDB" id="1345629at2"/>
<dbReference type="Proteomes" id="UP000316371">
    <property type="component" value="Unassembled WGS sequence"/>
</dbReference>
<keyword evidence="2" id="KW-1185">Reference proteome</keyword>
<evidence type="ECO:0000313" key="2">
    <source>
        <dbReference type="Proteomes" id="UP000316371"/>
    </source>
</evidence>
<dbReference type="AlphaFoldDB" id="A0A553DXR6"/>
<dbReference type="PROSITE" id="PS51257">
    <property type="entry name" value="PROKAR_LIPOPROTEIN"/>
    <property type="match status" value="1"/>
</dbReference>
<comment type="caution">
    <text evidence="1">The sequence shown here is derived from an EMBL/GenBank/DDBJ whole genome shotgun (WGS) entry which is preliminary data.</text>
</comment>